<keyword evidence="4" id="KW-1185">Reference proteome</keyword>
<feature type="chain" id="PRO_5023817452" evidence="2">
    <location>
        <begin position="22"/>
        <end position="86"/>
    </location>
</feature>
<keyword evidence="2" id="KW-0732">Signal</keyword>
<feature type="region of interest" description="Disordered" evidence="1">
    <location>
        <begin position="23"/>
        <end position="46"/>
    </location>
</feature>
<protein>
    <submittedName>
        <fullName evidence="3">Uncharacterized protein</fullName>
    </submittedName>
</protein>
<dbReference type="AlphaFoldDB" id="A0A5J5GPK2"/>
<evidence type="ECO:0000313" key="3">
    <source>
        <dbReference type="EMBL" id="KAA9009985.1"/>
    </source>
</evidence>
<evidence type="ECO:0000256" key="2">
    <source>
        <dbReference type="SAM" id="SignalP"/>
    </source>
</evidence>
<sequence>MPKAGRSLALLLLLTPALALAAGGGGGSSGGSNGAGPARITVPGPVQPLPSEILDAMRARLVLMTAEPGTVEPVSPEETEAAHGDQ</sequence>
<accession>A0A5J5GPK2</accession>
<gene>
    <name evidence="3" type="ORF">F3S47_01605</name>
</gene>
<dbReference type="RefSeq" id="WP_150443470.1">
    <property type="nucleotide sequence ID" value="NZ_VYQE01000001.1"/>
</dbReference>
<name>A0A5J5GPK2_9RHOB</name>
<feature type="compositionally biased region" description="Gly residues" evidence="1">
    <location>
        <begin position="23"/>
        <end position="34"/>
    </location>
</feature>
<dbReference type="EMBL" id="VYQE01000001">
    <property type="protein sequence ID" value="KAA9009985.1"/>
    <property type="molecule type" value="Genomic_DNA"/>
</dbReference>
<comment type="caution">
    <text evidence="3">The sequence shown here is derived from an EMBL/GenBank/DDBJ whole genome shotgun (WGS) entry which is preliminary data.</text>
</comment>
<evidence type="ECO:0000313" key="4">
    <source>
        <dbReference type="Proteomes" id="UP000326554"/>
    </source>
</evidence>
<feature type="region of interest" description="Disordered" evidence="1">
    <location>
        <begin position="67"/>
        <end position="86"/>
    </location>
</feature>
<feature type="signal peptide" evidence="2">
    <location>
        <begin position="1"/>
        <end position="21"/>
    </location>
</feature>
<organism evidence="3 4">
    <name type="scientific">Histidinibacterium aquaticum</name>
    <dbReference type="NCBI Taxonomy" id="2613962"/>
    <lineage>
        <taxon>Bacteria</taxon>
        <taxon>Pseudomonadati</taxon>
        <taxon>Pseudomonadota</taxon>
        <taxon>Alphaproteobacteria</taxon>
        <taxon>Rhodobacterales</taxon>
        <taxon>Paracoccaceae</taxon>
        <taxon>Histidinibacterium</taxon>
    </lineage>
</organism>
<evidence type="ECO:0000256" key="1">
    <source>
        <dbReference type="SAM" id="MobiDB-lite"/>
    </source>
</evidence>
<reference evidence="3 4" key="1">
    <citation type="submission" date="2019-09" db="EMBL/GenBank/DDBJ databases">
        <authorList>
            <person name="Park J.-S."/>
            <person name="Choi H.-J."/>
        </authorList>
    </citation>
    <scope>NUCLEOTIDE SEQUENCE [LARGE SCALE GENOMIC DNA]</scope>
    <source>
        <strain evidence="3 4">176SS1-4</strain>
    </source>
</reference>
<proteinExistence type="predicted"/>
<dbReference type="Proteomes" id="UP000326554">
    <property type="component" value="Unassembled WGS sequence"/>
</dbReference>